<dbReference type="PANTHER" id="PTHR22953">
    <property type="entry name" value="ACID PHOSPHATASE RELATED"/>
    <property type="match status" value="1"/>
</dbReference>
<dbReference type="Pfam" id="PF00149">
    <property type="entry name" value="Metallophos"/>
    <property type="match status" value="1"/>
</dbReference>
<keyword evidence="1" id="KW-0732">Signal</keyword>
<dbReference type="HOGENOM" id="CLU_047693_0_0_10"/>
<sequence>MQKHTTPVIKLNQPDDNYKFQSLPRPSGNYPYHLSADTILPLNEDKLIFHMVGDTGGKLNPSFQKKVALEMSRQVGYGLPASKCSQFLYHLGDVVYHFGEAAHYDQQFFSPYRDYPAPIFAIAGNHDSDVNPDSELPYQSLEAFHAVFCDTVSRTISFSSNSDWKSMIQPHIYWTLETPLANMIGLHSNVPKYGVIGKDQREWFIDELKAADRQRPDKAILVCLHHAPYSADVNHGSSLPMIRFLEDAFTESGVRPDIVFSGHVHNYQRFHKNYPDGTSLPFIVAGAGGFDELHELAQTDQKAYTTEHRLIKDVKLMNFCDTQHGFLKVTLERVDEGISLSGDYYTIPHQVEPQESAVLTDRFAYSFKRKL</sequence>
<evidence type="ECO:0000259" key="2">
    <source>
        <dbReference type="Pfam" id="PF00149"/>
    </source>
</evidence>
<evidence type="ECO:0000313" key="4">
    <source>
        <dbReference type="Proteomes" id="UP000002028"/>
    </source>
</evidence>
<dbReference type="eggNOG" id="COG1409">
    <property type="taxonomic scope" value="Bacteria"/>
</dbReference>
<dbReference type="EMBL" id="CP001769">
    <property type="protein sequence ID" value="ADB36904.1"/>
    <property type="molecule type" value="Genomic_DNA"/>
</dbReference>
<dbReference type="SUPFAM" id="SSF56300">
    <property type="entry name" value="Metallo-dependent phosphatases"/>
    <property type="match status" value="1"/>
</dbReference>
<dbReference type="KEGG" id="sli:Slin_0846"/>
<reference evidence="3 4" key="1">
    <citation type="journal article" date="2010" name="Stand. Genomic Sci.">
        <title>Complete genome sequence of Spirosoma linguale type strain (1).</title>
        <authorList>
            <person name="Lail K."/>
            <person name="Sikorski J."/>
            <person name="Saunders E."/>
            <person name="Lapidus A."/>
            <person name="Glavina Del Rio T."/>
            <person name="Copeland A."/>
            <person name="Tice H."/>
            <person name="Cheng J.-F."/>
            <person name="Lucas S."/>
            <person name="Nolan M."/>
            <person name="Bruce D."/>
            <person name="Goodwin L."/>
            <person name="Pitluck S."/>
            <person name="Ivanova N."/>
            <person name="Mavromatis K."/>
            <person name="Ovchinnikova G."/>
            <person name="Pati A."/>
            <person name="Chen A."/>
            <person name="Palaniappan K."/>
            <person name="Land M."/>
            <person name="Hauser L."/>
            <person name="Chang Y.-J."/>
            <person name="Jeffries C.D."/>
            <person name="Chain P."/>
            <person name="Brettin T."/>
            <person name="Detter J.C."/>
            <person name="Schuetze A."/>
            <person name="Rohde M."/>
            <person name="Tindall B.J."/>
            <person name="Goeker M."/>
            <person name="Bristow J."/>
            <person name="Eisen J.A."/>
            <person name="Markowitz V."/>
            <person name="Hugenholtz P."/>
            <person name="Kyrpides N.C."/>
            <person name="Klenk H.-P."/>
            <person name="Chen F."/>
        </authorList>
    </citation>
    <scope>NUCLEOTIDE SEQUENCE [LARGE SCALE GENOMIC DNA]</scope>
    <source>
        <strain evidence="4">ATCC 33905 / DSM 74 / LMG 10896 / Claus 1</strain>
    </source>
</reference>
<dbReference type="GO" id="GO:0003993">
    <property type="term" value="F:acid phosphatase activity"/>
    <property type="evidence" value="ECO:0007669"/>
    <property type="project" value="InterPro"/>
</dbReference>
<evidence type="ECO:0000256" key="1">
    <source>
        <dbReference type="ARBA" id="ARBA00022729"/>
    </source>
</evidence>
<organism evidence="3 4">
    <name type="scientific">Spirosoma linguale (strain ATCC 33905 / DSM 74 / LMG 10896 / Claus 1)</name>
    <dbReference type="NCBI Taxonomy" id="504472"/>
    <lineage>
        <taxon>Bacteria</taxon>
        <taxon>Pseudomonadati</taxon>
        <taxon>Bacteroidota</taxon>
        <taxon>Cytophagia</taxon>
        <taxon>Cytophagales</taxon>
        <taxon>Cytophagaceae</taxon>
        <taxon>Spirosoma</taxon>
    </lineage>
</organism>
<dbReference type="AlphaFoldDB" id="D2QI16"/>
<proteinExistence type="predicted"/>
<gene>
    <name evidence="3" type="ordered locus">Slin_0846</name>
</gene>
<keyword evidence="4" id="KW-1185">Reference proteome</keyword>
<evidence type="ECO:0000313" key="3">
    <source>
        <dbReference type="EMBL" id="ADB36904.1"/>
    </source>
</evidence>
<name>D2QI16_SPILD</name>
<dbReference type="InterPro" id="IPR004843">
    <property type="entry name" value="Calcineurin-like_PHP"/>
</dbReference>
<accession>D2QI16</accession>
<dbReference type="STRING" id="504472.Slin_0846"/>
<dbReference type="Proteomes" id="UP000002028">
    <property type="component" value="Chromosome"/>
</dbReference>
<dbReference type="PANTHER" id="PTHR22953:SF153">
    <property type="entry name" value="PURPLE ACID PHOSPHATASE"/>
    <property type="match status" value="1"/>
</dbReference>
<protein>
    <submittedName>
        <fullName evidence="3">Metallophosphoesterase</fullName>
    </submittedName>
</protein>
<dbReference type="InterPro" id="IPR029052">
    <property type="entry name" value="Metallo-depent_PP-like"/>
</dbReference>
<dbReference type="InterPro" id="IPR039331">
    <property type="entry name" value="PAPs-like"/>
</dbReference>
<feature type="domain" description="Calcineurin-like phosphoesterase" evidence="2">
    <location>
        <begin position="86"/>
        <end position="267"/>
    </location>
</feature>
<dbReference type="RefSeq" id="WP_012925456.1">
    <property type="nucleotide sequence ID" value="NC_013730.1"/>
</dbReference>
<dbReference type="Gene3D" id="3.60.21.10">
    <property type="match status" value="1"/>
</dbReference>